<keyword evidence="4 6" id="KW-0408">Iron</keyword>
<reference evidence="7 8" key="1">
    <citation type="journal article" date="2017" name="Nat. Commun.">
        <title>'ARMAN' archaea depend on association with euryarchaeal host in culture and in situ.</title>
        <authorList>
            <person name="Golyshina O."/>
            <person name="Toshchakov S."/>
            <person name="Makarova K."/>
            <person name="Gavrilov S."/>
            <person name="Korzhenkov A."/>
            <person name="La Cono V."/>
            <person name="Arcadi E."/>
            <person name="Nechitaylo T."/>
            <person name="Ferrer M."/>
            <person name="Kublanov I."/>
            <person name="Wolf Y."/>
            <person name="Yakimov M."/>
            <person name="Golyshin P."/>
            <person name="Slesarev A."/>
            <person name="Kozyavkin S."/>
        </authorList>
    </citation>
    <scope>NUCLEOTIDE SEQUENCE [LARGE SCALE GENOMIC DNA]</scope>
    <source>
        <strain evidence="7 8">Mia14</strain>
    </source>
</reference>
<proteinExistence type="inferred from homology"/>
<dbReference type="PANTHER" id="PTHR42961">
    <property type="entry name" value="IRON-SULFUR PROTEIN NUBPL"/>
    <property type="match status" value="1"/>
</dbReference>
<accession>A0A218NPE0</accession>
<keyword evidence="2 6" id="KW-0547">Nucleotide-binding</keyword>
<evidence type="ECO:0000256" key="6">
    <source>
        <dbReference type="HAMAP-Rule" id="MF_02040"/>
    </source>
</evidence>
<dbReference type="PANTHER" id="PTHR42961:SF2">
    <property type="entry name" value="IRON-SULFUR PROTEIN NUBPL"/>
    <property type="match status" value="1"/>
</dbReference>
<keyword evidence="8" id="KW-1185">Reference proteome</keyword>
<keyword evidence="5 6" id="KW-0411">Iron-sulfur</keyword>
<evidence type="ECO:0000256" key="4">
    <source>
        <dbReference type="ARBA" id="ARBA00023004"/>
    </source>
</evidence>
<keyword evidence="1 6" id="KW-0479">Metal-binding</keyword>
<evidence type="ECO:0000313" key="7">
    <source>
        <dbReference type="EMBL" id="ASI14294.1"/>
    </source>
</evidence>
<dbReference type="Pfam" id="PF10609">
    <property type="entry name" value="ParA"/>
    <property type="match status" value="1"/>
</dbReference>
<gene>
    <name evidence="7" type="ORF">Mia14_1028</name>
</gene>
<protein>
    <recommendedName>
        <fullName evidence="6">Iron-sulfur cluster carrier protein</fullName>
    </recommendedName>
</protein>
<dbReference type="GO" id="GO:0046872">
    <property type="term" value="F:metal ion binding"/>
    <property type="evidence" value="ECO:0007669"/>
    <property type="project" value="UniProtKB-KW"/>
</dbReference>
<dbReference type="PROSITE" id="PS01215">
    <property type="entry name" value="MRP"/>
    <property type="match status" value="1"/>
</dbReference>
<evidence type="ECO:0000256" key="3">
    <source>
        <dbReference type="ARBA" id="ARBA00022840"/>
    </source>
</evidence>
<dbReference type="Proteomes" id="UP000197679">
    <property type="component" value="Chromosome"/>
</dbReference>
<dbReference type="AlphaFoldDB" id="A0A218NPE0"/>
<dbReference type="RefSeq" id="WP_088820587.1">
    <property type="nucleotide sequence ID" value="NZ_CP019964.1"/>
</dbReference>
<dbReference type="HAMAP" id="MF_02040">
    <property type="entry name" value="Mrp_NBP35"/>
    <property type="match status" value="1"/>
</dbReference>
<evidence type="ECO:0000256" key="1">
    <source>
        <dbReference type="ARBA" id="ARBA00022723"/>
    </source>
</evidence>
<keyword evidence="3 6" id="KW-0067">ATP-binding</keyword>
<comment type="subunit">
    <text evidence="6">Homodimer.</text>
</comment>
<dbReference type="GO" id="GO:0016226">
    <property type="term" value="P:iron-sulfur cluster assembly"/>
    <property type="evidence" value="ECO:0007669"/>
    <property type="project" value="InterPro"/>
</dbReference>
<dbReference type="GO" id="GO:0005524">
    <property type="term" value="F:ATP binding"/>
    <property type="evidence" value="ECO:0007669"/>
    <property type="project" value="UniProtKB-UniRule"/>
</dbReference>
<dbReference type="SUPFAM" id="SSF52540">
    <property type="entry name" value="P-loop containing nucleoside triphosphate hydrolases"/>
    <property type="match status" value="1"/>
</dbReference>
<dbReference type="EMBL" id="CP019964">
    <property type="protein sequence ID" value="ASI14294.1"/>
    <property type="molecule type" value="Genomic_DNA"/>
</dbReference>
<dbReference type="GO" id="GO:0051539">
    <property type="term" value="F:4 iron, 4 sulfur cluster binding"/>
    <property type="evidence" value="ECO:0007669"/>
    <property type="project" value="TreeGrafter"/>
</dbReference>
<dbReference type="GeneID" id="33314563"/>
<dbReference type="GO" id="GO:0140663">
    <property type="term" value="F:ATP-dependent FeS chaperone activity"/>
    <property type="evidence" value="ECO:0007669"/>
    <property type="project" value="InterPro"/>
</dbReference>
<comment type="function">
    <text evidence="6">Binds and transfers iron-sulfur (Fe-S) clusters to target apoproteins. Can hydrolyze ATP.</text>
</comment>
<dbReference type="OrthoDB" id="8297at2157"/>
<keyword evidence="6" id="KW-0378">Hydrolase</keyword>
<name>A0A218NPE0_9ARCH</name>
<feature type="binding site" evidence="6">
    <location>
        <begin position="45"/>
        <end position="52"/>
    </location>
    <ligand>
        <name>ATP</name>
        <dbReference type="ChEBI" id="CHEBI:30616"/>
    </ligand>
</feature>
<evidence type="ECO:0000313" key="8">
    <source>
        <dbReference type="Proteomes" id="UP000197679"/>
    </source>
</evidence>
<dbReference type="Gene3D" id="3.40.50.300">
    <property type="entry name" value="P-loop containing nucleotide triphosphate hydrolases"/>
    <property type="match status" value="1"/>
</dbReference>
<dbReference type="InterPro" id="IPR000808">
    <property type="entry name" value="Mrp-like_CS"/>
</dbReference>
<dbReference type="GO" id="GO:0016887">
    <property type="term" value="F:ATP hydrolysis activity"/>
    <property type="evidence" value="ECO:0007669"/>
    <property type="project" value="UniProtKB-UniRule"/>
</dbReference>
<dbReference type="InterPro" id="IPR033756">
    <property type="entry name" value="YlxH/NBP35"/>
</dbReference>
<sequence length="272" mass="30011">MADLIDNSEDKTIPMHPSFAGVFDKKQAIKKKLSSIRYKIGVYSAKGGVGKTTVSVNLAYALKDKGYKVGLLDADIDCPNIPLFLGITDKINATRLPLRTFEKDGIKISSTGMLVGDIEKPIIWRGPIIAKMIDDFLLNTDWGDLDFLIIDLPPGTSDAPLSIMQLLDLTGFVLVTTPQKISGENSVRSGLMAKRLGIPILGIVENMSRDYDARFTNEVSNKLNTDILANIGYDEKFNHFSDSGKVAIESDGKIKDEFYMLADKIIKLYITK</sequence>
<comment type="similarity">
    <text evidence="6">Belongs to the Mrp/NBP35 ATP-binding proteins family.</text>
</comment>
<dbReference type="InterPro" id="IPR027417">
    <property type="entry name" value="P-loop_NTPase"/>
</dbReference>
<dbReference type="KEGG" id="marh:Mia14_1028"/>
<organism evidence="7 8">
    <name type="scientific">Candidatus Mancarchaeum acidiphilum</name>
    <dbReference type="NCBI Taxonomy" id="1920749"/>
    <lineage>
        <taxon>Archaea</taxon>
        <taxon>Candidatus Micrarchaeota</taxon>
        <taxon>Candidatus Mancarchaeum</taxon>
    </lineage>
</organism>
<evidence type="ECO:0000256" key="2">
    <source>
        <dbReference type="ARBA" id="ARBA00022741"/>
    </source>
</evidence>
<dbReference type="InterPro" id="IPR019591">
    <property type="entry name" value="Mrp/NBP35_ATP-bd"/>
</dbReference>
<dbReference type="InterPro" id="IPR044304">
    <property type="entry name" value="NUBPL-like"/>
</dbReference>
<dbReference type="CDD" id="cd02037">
    <property type="entry name" value="Mrp_NBP35"/>
    <property type="match status" value="1"/>
</dbReference>
<evidence type="ECO:0000256" key="5">
    <source>
        <dbReference type="ARBA" id="ARBA00023014"/>
    </source>
</evidence>